<dbReference type="PROSITE" id="PS51898">
    <property type="entry name" value="TYR_RECOMBINASE"/>
    <property type="match status" value="1"/>
</dbReference>
<dbReference type="STRING" id="1908205.BKG60_07305"/>
<dbReference type="AlphaFoldDB" id="A0A1Q9WF20"/>
<comment type="similarity">
    <text evidence="1">Belongs to the 'phage' integrase family.</text>
</comment>
<dbReference type="InterPro" id="IPR013762">
    <property type="entry name" value="Integrase-like_cat_sf"/>
</dbReference>
<evidence type="ECO:0000256" key="2">
    <source>
        <dbReference type="ARBA" id="ARBA00023125"/>
    </source>
</evidence>
<sequence length="401" mass="44072">MPRQRLAPGEHGKITEREVKRKIVVGGKTKTETHYFATTYVRLHSGKLREREASSRKSAEDARRELKRRITAELEAGEPAGVINQRTTLSELFTAWIPAKVAEDRIGDRTATLYRDTWRLHGEQQLGELRIAELSTSRADAHLKALPSSAAIYMRIILSGMYGLAVRFDVIAHNPMRETKTAKTERKPARGLTAMEFEEVRQAVKVFCEHKGPGPRRGRMLPAFIELLAATGVRPGEVLAIEWPEVDLLADIPTVTVSGTVVDSGRVAGKSLHRQDSRKGGAPAHTVTLPAFGVKVLTDLYGVTGPDGTVLKNRDGGLVSLSNIRSSLREALAPHEHLKWVTPHSFRRTTGTVVRDGLGVEAAQHQLGHAQLATTEGHYVQRVTSGPDTRAVLDKWASNGI</sequence>
<evidence type="ECO:0000256" key="1">
    <source>
        <dbReference type="ARBA" id="ARBA00008857"/>
    </source>
</evidence>
<feature type="domain" description="Tyr recombinase" evidence="5">
    <location>
        <begin position="190"/>
        <end position="394"/>
    </location>
</feature>
<proteinExistence type="inferred from homology"/>
<dbReference type="GO" id="GO:0003677">
    <property type="term" value="F:DNA binding"/>
    <property type="evidence" value="ECO:0007669"/>
    <property type="project" value="UniProtKB-KW"/>
</dbReference>
<evidence type="ECO:0000256" key="4">
    <source>
        <dbReference type="SAM" id="Coils"/>
    </source>
</evidence>
<keyword evidence="3" id="KW-0233">DNA recombination</keyword>
<dbReference type="InterPro" id="IPR010998">
    <property type="entry name" value="Integrase_recombinase_N"/>
</dbReference>
<evidence type="ECO:0000313" key="6">
    <source>
        <dbReference type="EMBL" id="OHT93190.1"/>
    </source>
</evidence>
<gene>
    <name evidence="6" type="ORF">BKG61_22515</name>
</gene>
<dbReference type="SUPFAM" id="SSF56349">
    <property type="entry name" value="DNA breaking-rejoining enzymes"/>
    <property type="match status" value="1"/>
</dbReference>
<dbReference type="InterPro" id="IPR011010">
    <property type="entry name" value="DNA_brk_join_enz"/>
</dbReference>
<dbReference type="OrthoDB" id="4326943at2"/>
<comment type="caution">
    <text evidence="6">The sequence shown here is derived from an EMBL/GenBank/DDBJ whole genome shotgun (WGS) entry which is preliminary data.</text>
</comment>
<feature type="coiled-coil region" evidence="4">
    <location>
        <begin position="49"/>
        <end position="76"/>
    </location>
</feature>
<accession>A0A1S1JWM8</accession>
<evidence type="ECO:0000256" key="3">
    <source>
        <dbReference type="ARBA" id="ARBA00023172"/>
    </source>
</evidence>
<keyword evidence="2" id="KW-0238">DNA-binding</keyword>
<dbReference type="Proteomes" id="UP000179636">
    <property type="component" value="Unassembled WGS sequence"/>
</dbReference>
<protein>
    <submittedName>
        <fullName evidence="6">Integrase</fullName>
    </submittedName>
</protein>
<dbReference type="Gene3D" id="1.10.443.10">
    <property type="entry name" value="Intergrase catalytic core"/>
    <property type="match status" value="1"/>
</dbReference>
<dbReference type="GO" id="GO:0006310">
    <property type="term" value="P:DNA recombination"/>
    <property type="evidence" value="ECO:0007669"/>
    <property type="project" value="UniProtKB-KW"/>
</dbReference>
<dbReference type="PANTHER" id="PTHR30349:SF64">
    <property type="entry name" value="PROPHAGE INTEGRASE INTD-RELATED"/>
    <property type="match status" value="1"/>
</dbReference>
<name>A0A1Q9WF20_9MYCO</name>
<dbReference type="Pfam" id="PF00589">
    <property type="entry name" value="Phage_integrase"/>
    <property type="match status" value="1"/>
</dbReference>
<dbReference type="InterPro" id="IPR002104">
    <property type="entry name" value="Integrase_catalytic"/>
</dbReference>
<reference evidence="6 7" key="1">
    <citation type="submission" date="2016-10" db="EMBL/GenBank/DDBJ databases">
        <title>Evaluation of Human, Animal and Environmental Mycobacterium chelonae Isolates by Core Genome Phylogenomic Analysis, Targeted Gene Comparison, and Anti-microbial Susceptibility Patterns: A Tale of Mistaken Identities.</title>
        <authorList>
            <person name="Fogelson S.B."/>
            <person name="Camus A.C."/>
            <person name="Lorenz W."/>
            <person name="Vasireddy R."/>
            <person name="Vasireddy S."/>
            <person name="Smith T."/>
            <person name="Brown-Elliott B.A."/>
            <person name="Wallace R.J.Jr."/>
            <person name="Hasan N.A."/>
            <person name="Reischl U."/>
            <person name="Sanchez S."/>
        </authorList>
    </citation>
    <scope>NUCLEOTIDE SEQUENCE [LARGE SCALE GENOMIC DNA]</scope>
    <source>
        <strain evidence="6 7">24999</strain>
    </source>
</reference>
<dbReference type="InterPro" id="IPR050090">
    <property type="entry name" value="Tyrosine_recombinase_XerCD"/>
</dbReference>
<keyword evidence="7" id="KW-1185">Reference proteome</keyword>
<evidence type="ECO:0000313" key="7">
    <source>
        <dbReference type="Proteomes" id="UP000179636"/>
    </source>
</evidence>
<dbReference type="GO" id="GO:0015074">
    <property type="term" value="P:DNA integration"/>
    <property type="evidence" value="ECO:0007669"/>
    <property type="project" value="InterPro"/>
</dbReference>
<accession>A0A1Q9WF20</accession>
<evidence type="ECO:0000259" key="5">
    <source>
        <dbReference type="PROSITE" id="PS51898"/>
    </source>
</evidence>
<dbReference type="RefSeq" id="WP_070946337.1">
    <property type="nucleotide sequence ID" value="NZ_MLCL01000024.1"/>
</dbReference>
<keyword evidence="4" id="KW-0175">Coiled coil</keyword>
<organism evidence="6 7">
    <name type="scientific">Mycobacterium syngnathidarum</name>
    <dbReference type="NCBI Taxonomy" id="1908205"/>
    <lineage>
        <taxon>Bacteria</taxon>
        <taxon>Bacillati</taxon>
        <taxon>Actinomycetota</taxon>
        <taxon>Actinomycetes</taxon>
        <taxon>Mycobacteriales</taxon>
        <taxon>Mycobacteriaceae</taxon>
        <taxon>Mycobacterium</taxon>
    </lineage>
</organism>
<dbReference type="PANTHER" id="PTHR30349">
    <property type="entry name" value="PHAGE INTEGRASE-RELATED"/>
    <property type="match status" value="1"/>
</dbReference>
<dbReference type="EMBL" id="MLHV01000025">
    <property type="protein sequence ID" value="OHT93190.1"/>
    <property type="molecule type" value="Genomic_DNA"/>
</dbReference>
<dbReference type="Gene3D" id="1.10.150.130">
    <property type="match status" value="1"/>
</dbReference>